<name>A0A9J6CCC1_POLVA</name>
<gene>
    <name evidence="8" type="ORF">PVAND_008963</name>
</gene>
<dbReference type="PANTHER" id="PTHR22970">
    <property type="entry name" value="AT-RICH INTERACTIVE DOMAIN-CONTAINING PROTEIN 2"/>
    <property type="match status" value="1"/>
</dbReference>
<dbReference type="SMART" id="SM01014">
    <property type="entry name" value="ARID"/>
    <property type="match status" value="1"/>
</dbReference>
<dbReference type="Pfam" id="PF02257">
    <property type="entry name" value="RFX_DNA_binding"/>
    <property type="match status" value="1"/>
</dbReference>
<dbReference type="Pfam" id="PF01388">
    <property type="entry name" value="ARID"/>
    <property type="match status" value="1"/>
</dbReference>
<dbReference type="SUPFAM" id="SSF48371">
    <property type="entry name" value="ARM repeat"/>
    <property type="match status" value="1"/>
</dbReference>
<feature type="compositionally biased region" description="Polar residues" evidence="5">
    <location>
        <begin position="709"/>
        <end position="721"/>
    </location>
</feature>
<evidence type="ECO:0000313" key="8">
    <source>
        <dbReference type="EMBL" id="KAG5679395.1"/>
    </source>
</evidence>
<dbReference type="PROSITE" id="PS51526">
    <property type="entry name" value="RFX_DBD"/>
    <property type="match status" value="1"/>
</dbReference>
<dbReference type="Proteomes" id="UP001107558">
    <property type="component" value="Chromosome 2"/>
</dbReference>
<feature type="domain" description="RFX-type winged-helix" evidence="7">
    <location>
        <begin position="593"/>
        <end position="676"/>
    </location>
</feature>
<organism evidence="8 9">
    <name type="scientific">Polypedilum vanderplanki</name>
    <name type="common">Sleeping chironomid midge</name>
    <dbReference type="NCBI Taxonomy" id="319348"/>
    <lineage>
        <taxon>Eukaryota</taxon>
        <taxon>Metazoa</taxon>
        <taxon>Ecdysozoa</taxon>
        <taxon>Arthropoda</taxon>
        <taxon>Hexapoda</taxon>
        <taxon>Insecta</taxon>
        <taxon>Pterygota</taxon>
        <taxon>Neoptera</taxon>
        <taxon>Endopterygota</taxon>
        <taxon>Diptera</taxon>
        <taxon>Nematocera</taxon>
        <taxon>Chironomoidea</taxon>
        <taxon>Chironomidae</taxon>
        <taxon>Chironominae</taxon>
        <taxon>Polypedilum</taxon>
        <taxon>Polypedilum</taxon>
    </lineage>
</organism>
<accession>A0A9J6CCC1</accession>
<dbReference type="EMBL" id="JADBJN010000002">
    <property type="protein sequence ID" value="KAG5679395.1"/>
    <property type="molecule type" value="Genomic_DNA"/>
</dbReference>
<feature type="domain" description="ARID" evidence="6">
    <location>
        <begin position="26"/>
        <end position="122"/>
    </location>
</feature>
<dbReference type="SUPFAM" id="SSF46774">
    <property type="entry name" value="ARID-like"/>
    <property type="match status" value="1"/>
</dbReference>
<feature type="region of interest" description="Disordered" evidence="5">
    <location>
        <begin position="1332"/>
        <end position="1407"/>
    </location>
</feature>
<evidence type="ECO:0000259" key="6">
    <source>
        <dbReference type="PROSITE" id="PS51011"/>
    </source>
</evidence>
<feature type="region of interest" description="Disordered" evidence="5">
    <location>
        <begin position="697"/>
        <end position="724"/>
    </location>
</feature>
<dbReference type="InterPro" id="IPR003150">
    <property type="entry name" value="DNA-bd_RFX"/>
</dbReference>
<dbReference type="GO" id="GO:0006325">
    <property type="term" value="P:chromatin organization"/>
    <property type="evidence" value="ECO:0007669"/>
    <property type="project" value="UniProtKB-KW"/>
</dbReference>
<proteinExistence type="predicted"/>
<keyword evidence="2" id="KW-0805">Transcription regulation</keyword>
<dbReference type="Gene3D" id="1.10.150.60">
    <property type="entry name" value="ARID DNA-binding domain"/>
    <property type="match status" value="1"/>
</dbReference>
<dbReference type="InterPro" id="IPR052406">
    <property type="entry name" value="Chromatin_Remodeling_Comp"/>
</dbReference>
<evidence type="ECO:0000256" key="5">
    <source>
        <dbReference type="SAM" id="MobiDB-lite"/>
    </source>
</evidence>
<feature type="region of interest" description="Disordered" evidence="5">
    <location>
        <begin position="550"/>
        <end position="582"/>
    </location>
</feature>
<evidence type="ECO:0008006" key="10">
    <source>
        <dbReference type="Google" id="ProtNLM"/>
    </source>
</evidence>
<feature type="compositionally biased region" description="Polar residues" evidence="5">
    <location>
        <begin position="1395"/>
        <end position="1407"/>
    </location>
</feature>
<reference evidence="8" key="1">
    <citation type="submission" date="2021-03" db="EMBL/GenBank/DDBJ databases">
        <title>Chromosome level genome of the anhydrobiotic midge Polypedilum vanderplanki.</title>
        <authorList>
            <person name="Yoshida Y."/>
            <person name="Kikawada T."/>
            <person name="Gusev O."/>
        </authorList>
    </citation>
    <scope>NUCLEOTIDE SEQUENCE</scope>
    <source>
        <strain evidence="8">NIAS01</strain>
        <tissue evidence="8">Whole body or cell culture</tissue>
    </source>
</reference>
<feature type="compositionally biased region" description="Low complexity" evidence="5">
    <location>
        <begin position="1357"/>
        <end position="1375"/>
    </location>
</feature>
<evidence type="ECO:0000256" key="4">
    <source>
        <dbReference type="ARBA" id="ARBA00023242"/>
    </source>
</evidence>
<protein>
    <recommendedName>
        <fullName evidence="10">AT-rich interactive domain-containing protein 2</fullName>
    </recommendedName>
</protein>
<keyword evidence="1" id="KW-0156">Chromatin regulator</keyword>
<sequence>MSFESPVVKEEEFRTKQSRKNKNSILLSREDFFKDLLKFHESRGTPIVKFPKISGNGHLSNIDLYKLYDLVIGKGGWMKVNSKNEWSDVEKEIGFPEKCVNSELALKHIYIRYFDKYERVNFLGEEKERIDEDEEENRHKKWTSRALHAIPQSYNHNHHINFSDSMRQTLKLSTNLFQASEYDKLSMSLLSPLPNEQDFAINVLTLMSNECKQTLRLYKCPRLLGNLLAHAGCYEHSNLREMFHEFYSSVRGHSQENFWKDLLSEKPDLFYLIYEDVLNEEESSESAEGVKKLFGTHDAPLTEIQDFKFLALGRGLGTQDYIGQRIHQIATIIRNLSFFEENSSILAQDKTLLRFLIMSANARWNNLHMMALDVIGNIAADIELKDPFTDLISRHLFGLICDEIESNDRGTIISAMEILSKLCTREENEDFLLKNLKKENYEQICLYLLVPDMMLLIYTLECVYSLSTLGEKACNSIVDIHGIIDTLVSMITIEAQSLGSESCIQMKVVETVPTRQLFHTPARHVMPQNVMIQKGNIPDQQRAMYQSPTKFIQTPQQQQSQQHSSNENEQSQKADMLLKQKQQQAMQENEQFALVWIKNNFELSPSLMVKIEEHDMYRMYLNACAKIGRKGVISQVHFPRCVRSIFGGSVGPNPSTVDPSSGEKPINYYCGIKPRAMNLPTPSNDQKPETIIIHPTSVKQENKTEDSALVTQLSGKQAGSNATGQSLLQQALSTSQAVPSIQSPTTTTSAPLTSAAGTSTSLIKSLLANKVTASNETIITTTTTTMSMPSSSVNPTNVNSLHQVAQRQQITQKKLTEQLNAPSVPPPVSSQQPPKMVVTSAPNIMKIGASTISIKQGIPPNTVITTTNPNDNKPVVVTTNDPPPLAPLSTQNKTPAIVQTISINPNSQEKVLVSPVSQKLTANKMLVDLLDKKAPEPPVFTGTSIKRKAEIEPEVPAKKVEIETQRPEQIVSPSPKAADLYAKLAGSILEDEEMEEDEIEKAVPAKIIEKKIIEVKPTSSGNQIINTAQVQRQIIVGPNNQVILSPNATHQTTATIKTDSGIQTVPIILQNNAIQSIQTPTIIQQPQPTQYILATNQQGQTYVVAQQTPQIPQTVLLAQTPGQQGAQTKTIIILQQPQGQHGHGQIQVQPHQSQKIIMTPSGQPVIYSSPVQRQAIGQQVIQTVSQPSIIQSSSAQSTSRKIVITTNAPSDQTKIIHNVQQQTSNKIVQHSSPQQTLQAIAQGQNIIVQKGQKFQIGSTQISQVITPAPSSQQILQQTVVQQVVPQQQQQITKVIQKVESPSTVITSTVQPIQTTSNTNVVIKENPPIVEQKKVESPIVETSPPMIPTTVNQEQPTKSENNENSNESTSATNINNQGTKTEEVEAAKEKEKTPTSSGSSSPNANGQNKQTISIQIPVPQSQLAGANAQQYTIKIIPSMDPSVKVKDEDVDPSWLYICEWRGCPKKKFNSANEVYLHACAIHCPSLEGNPDLFCQWGGGNTLCDNLPRKRFSLMTHILDRHCTGDAFKISTQKRLAAIESGQASQTQKQPYPVTLYRQPNAQVNDSQNPNLANGPTNIQNAGVAAMQAIKRHSIDFIHLKDVNLQDEPEGTVTKSIRLTAALIIRNLASYSNAAKRALRYHESHLSQIALSNLESNRVIAQVLYEMNEQISPFTRP</sequence>
<dbReference type="InterPro" id="IPR011989">
    <property type="entry name" value="ARM-like"/>
</dbReference>
<evidence type="ECO:0000256" key="2">
    <source>
        <dbReference type="ARBA" id="ARBA00023015"/>
    </source>
</evidence>
<feature type="compositionally biased region" description="Low complexity" evidence="5">
    <location>
        <begin position="556"/>
        <end position="569"/>
    </location>
</feature>
<dbReference type="InterPro" id="IPR036388">
    <property type="entry name" value="WH-like_DNA-bd_sf"/>
</dbReference>
<dbReference type="SMART" id="SM00501">
    <property type="entry name" value="BRIGHT"/>
    <property type="match status" value="1"/>
</dbReference>
<dbReference type="GO" id="GO:0006355">
    <property type="term" value="P:regulation of DNA-templated transcription"/>
    <property type="evidence" value="ECO:0007669"/>
    <property type="project" value="InterPro"/>
</dbReference>
<dbReference type="InterPro" id="IPR016024">
    <property type="entry name" value="ARM-type_fold"/>
</dbReference>
<evidence type="ECO:0000313" key="9">
    <source>
        <dbReference type="Proteomes" id="UP001107558"/>
    </source>
</evidence>
<evidence type="ECO:0000256" key="1">
    <source>
        <dbReference type="ARBA" id="ARBA00022853"/>
    </source>
</evidence>
<evidence type="ECO:0000256" key="3">
    <source>
        <dbReference type="ARBA" id="ARBA00023163"/>
    </source>
</evidence>
<dbReference type="InterPro" id="IPR001606">
    <property type="entry name" value="ARID_dom"/>
</dbReference>
<comment type="caution">
    <text evidence="8">The sequence shown here is derived from an EMBL/GenBank/DDBJ whole genome shotgun (WGS) entry which is preliminary data.</text>
</comment>
<keyword evidence="4" id="KW-0539">Nucleus</keyword>
<dbReference type="PROSITE" id="PS51011">
    <property type="entry name" value="ARID"/>
    <property type="match status" value="1"/>
</dbReference>
<dbReference type="OrthoDB" id="338531at2759"/>
<evidence type="ECO:0000259" key="7">
    <source>
        <dbReference type="PROSITE" id="PS51526"/>
    </source>
</evidence>
<keyword evidence="9" id="KW-1185">Reference proteome</keyword>
<feature type="compositionally biased region" description="Basic and acidic residues" evidence="5">
    <location>
        <begin position="1379"/>
        <end position="1392"/>
    </location>
</feature>
<dbReference type="GO" id="GO:0003677">
    <property type="term" value="F:DNA binding"/>
    <property type="evidence" value="ECO:0007669"/>
    <property type="project" value="InterPro"/>
</dbReference>
<dbReference type="Gene3D" id="1.10.10.10">
    <property type="entry name" value="Winged helix-like DNA-binding domain superfamily/Winged helix DNA-binding domain"/>
    <property type="match status" value="1"/>
</dbReference>
<keyword evidence="3" id="KW-0804">Transcription</keyword>
<dbReference type="Gene3D" id="1.25.10.10">
    <property type="entry name" value="Leucine-rich Repeat Variant"/>
    <property type="match status" value="1"/>
</dbReference>
<dbReference type="PANTHER" id="PTHR22970:SF14">
    <property type="entry name" value="AT-RICH INTERACTIVE DOMAIN-CONTAINING PROTEIN 2"/>
    <property type="match status" value="1"/>
</dbReference>
<dbReference type="InterPro" id="IPR036431">
    <property type="entry name" value="ARID_dom_sf"/>
</dbReference>